<evidence type="ECO:0000313" key="1">
    <source>
        <dbReference type="EMBL" id="MCX5563851.1"/>
    </source>
</evidence>
<dbReference type="EMBL" id="JAPKNB010000001">
    <property type="protein sequence ID" value="MCX5563851.1"/>
    <property type="molecule type" value="Genomic_DNA"/>
</dbReference>
<name>A0AAW5VSB5_9BURK</name>
<comment type="caution">
    <text evidence="1">The sequence shown here is derived from an EMBL/GenBank/DDBJ whole genome shotgun (WGS) entry which is preliminary data.</text>
</comment>
<proteinExistence type="predicted"/>
<sequence>MTTLLRCISLALKEIQPDETMRSKMEWQIRCTGRQPASKLQ</sequence>
<evidence type="ECO:0000313" key="2">
    <source>
        <dbReference type="Proteomes" id="UP001208074"/>
    </source>
</evidence>
<gene>
    <name evidence="1" type="ORF">OSH02_00585</name>
</gene>
<dbReference type="RefSeq" id="WP_257723517.1">
    <property type="nucleotide sequence ID" value="NZ_DAMBOE010000002.1"/>
</dbReference>
<accession>A0AAW5VSB5</accession>
<reference evidence="1" key="1">
    <citation type="submission" date="2022-11" db="EMBL/GenBank/DDBJ databases">
        <title>Biodiversity and phylogenetic relationships of bacteria.</title>
        <authorList>
            <person name="Machado R.A.R."/>
            <person name="Bhat A."/>
            <person name="Loulou A."/>
            <person name="Kallel S."/>
        </authorList>
    </citation>
    <scope>NUCLEOTIDE SEQUENCE</scope>
    <source>
        <strain evidence="1">DSM 16503</strain>
    </source>
</reference>
<dbReference type="GeneID" id="94038308"/>
<protein>
    <submittedName>
        <fullName evidence="1">Uncharacterized protein</fullName>
    </submittedName>
</protein>
<dbReference type="Proteomes" id="UP001208074">
    <property type="component" value="Unassembled WGS sequence"/>
</dbReference>
<organism evidence="1 2">
    <name type="scientific">Alcaligenes phenolicus</name>
    <dbReference type="NCBI Taxonomy" id="232846"/>
    <lineage>
        <taxon>Bacteria</taxon>
        <taxon>Pseudomonadati</taxon>
        <taxon>Pseudomonadota</taxon>
        <taxon>Betaproteobacteria</taxon>
        <taxon>Burkholderiales</taxon>
        <taxon>Alcaligenaceae</taxon>
        <taxon>Alcaligenes</taxon>
    </lineage>
</organism>
<dbReference type="AlphaFoldDB" id="A0AAW5VSB5"/>